<dbReference type="SUPFAM" id="SSF81383">
    <property type="entry name" value="F-box domain"/>
    <property type="match status" value="1"/>
</dbReference>
<feature type="compositionally biased region" description="Low complexity" evidence="1">
    <location>
        <begin position="237"/>
        <end position="258"/>
    </location>
</feature>
<feature type="region of interest" description="Disordered" evidence="1">
    <location>
        <begin position="1039"/>
        <end position="1076"/>
    </location>
</feature>
<comment type="caution">
    <text evidence="2">The sequence shown here is derived from an EMBL/GenBank/DDBJ whole genome shotgun (WGS) entry which is preliminary data.</text>
</comment>
<dbReference type="EMBL" id="JARJCM010000067">
    <property type="protein sequence ID" value="KAJ7033211.1"/>
    <property type="molecule type" value="Genomic_DNA"/>
</dbReference>
<feature type="compositionally biased region" description="Low complexity" evidence="1">
    <location>
        <begin position="1219"/>
        <end position="1230"/>
    </location>
</feature>
<keyword evidence="3" id="KW-1185">Reference proteome</keyword>
<accession>A0AAD6SSE1</accession>
<feature type="compositionally biased region" description="Basic residues" evidence="1">
    <location>
        <begin position="152"/>
        <end position="163"/>
    </location>
</feature>
<feature type="region of interest" description="Disordered" evidence="1">
    <location>
        <begin position="629"/>
        <end position="674"/>
    </location>
</feature>
<feature type="compositionally biased region" description="Acidic residues" evidence="1">
    <location>
        <begin position="259"/>
        <end position="270"/>
    </location>
</feature>
<evidence type="ECO:0000313" key="2">
    <source>
        <dbReference type="EMBL" id="KAJ7033211.1"/>
    </source>
</evidence>
<feature type="compositionally biased region" description="Polar residues" evidence="1">
    <location>
        <begin position="782"/>
        <end position="810"/>
    </location>
</feature>
<feature type="region of interest" description="Disordered" evidence="1">
    <location>
        <begin position="701"/>
        <end position="741"/>
    </location>
</feature>
<feature type="region of interest" description="Disordered" evidence="1">
    <location>
        <begin position="49"/>
        <end position="172"/>
    </location>
</feature>
<evidence type="ECO:0000256" key="1">
    <source>
        <dbReference type="SAM" id="MobiDB-lite"/>
    </source>
</evidence>
<feature type="compositionally biased region" description="Pro residues" evidence="1">
    <location>
        <begin position="1180"/>
        <end position="1193"/>
    </location>
</feature>
<feature type="region of interest" description="Disordered" evidence="1">
    <location>
        <begin position="424"/>
        <end position="457"/>
    </location>
</feature>
<protein>
    <submittedName>
        <fullName evidence="2">Uncharacterized protein</fullName>
    </submittedName>
</protein>
<feature type="region of interest" description="Disordered" evidence="1">
    <location>
        <begin position="217"/>
        <end position="409"/>
    </location>
</feature>
<name>A0AAD6SSE1_9AGAR</name>
<dbReference type="Proteomes" id="UP001218188">
    <property type="component" value="Unassembled WGS sequence"/>
</dbReference>
<feature type="region of interest" description="Disordered" evidence="1">
    <location>
        <begin position="1125"/>
        <end position="1230"/>
    </location>
</feature>
<evidence type="ECO:0000313" key="3">
    <source>
        <dbReference type="Proteomes" id="UP001218188"/>
    </source>
</evidence>
<reference evidence="2" key="1">
    <citation type="submission" date="2023-03" db="EMBL/GenBank/DDBJ databases">
        <title>Massive genome expansion in bonnet fungi (Mycena s.s.) driven by repeated elements and novel gene families across ecological guilds.</title>
        <authorList>
            <consortium name="Lawrence Berkeley National Laboratory"/>
            <person name="Harder C.B."/>
            <person name="Miyauchi S."/>
            <person name="Viragh M."/>
            <person name="Kuo A."/>
            <person name="Thoen E."/>
            <person name="Andreopoulos B."/>
            <person name="Lu D."/>
            <person name="Skrede I."/>
            <person name="Drula E."/>
            <person name="Henrissat B."/>
            <person name="Morin E."/>
            <person name="Kohler A."/>
            <person name="Barry K."/>
            <person name="LaButti K."/>
            <person name="Morin E."/>
            <person name="Salamov A."/>
            <person name="Lipzen A."/>
            <person name="Mereny Z."/>
            <person name="Hegedus B."/>
            <person name="Baldrian P."/>
            <person name="Stursova M."/>
            <person name="Weitz H."/>
            <person name="Taylor A."/>
            <person name="Grigoriev I.V."/>
            <person name="Nagy L.G."/>
            <person name="Martin F."/>
            <person name="Kauserud H."/>
        </authorList>
    </citation>
    <scope>NUCLEOTIDE SEQUENCE</scope>
    <source>
        <strain evidence="2">CBHHK200</strain>
    </source>
</reference>
<proteinExistence type="predicted"/>
<gene>
    <name evidence="2" type="ORF">C8F04DRAFT_633359</name>
</gene>
<feature type="compositionally biased region" description="Pro residues" evidence="1">
    <location>
        <begin position="1131"/>
        <end position="1147"/>
    </location>
</feature>
<feature type="compositionally biased region" description="Low complexity" evidence="1">
    <location>
        <begin position="1148"/>
        <end position="1157"/>
    </location>
</feature>
<feature type="compositionally biased region" description="Low complexity" evidence="1">
    <location>
        <begin position="1194"/>
        <end position="1210"/>
    </location>
</feature>
<organism evidence="2 3">
    <name type="scientific">Mycena alexandri</name>
    <dbReference type="NCBI Taxonomy" id="1745969"/>
    <lineage>
        <taxon>Eukaryota</taxon>
        <taxon>Fungi</taxon>
        <taxon>Dikarya</taxon>
        <taxon>Basidiomycota</taxon>
        <taxon>Agaricomycotina</taxon>
        <taxon>Agaricomycetes</taxon>
        <taxon>Agaricomycetidae</taxon>
        <taxon>Agaricales</taxon>
        <taxon>Marasmiineae</taxon>
        <taxon>Mycenaceae</taxon>
        <taxon>Mycena</taxon>
    </lineage>
</organism>
<feature type="compositionally biased region" description="Pro residues" evidence="1">
    <location>
        <begin position="1161"/>
        <end position="1172"/>
    </location>
</feature>
<feature type="compositionally biased region" description="Low complexity" evidence="1">
    <location>
        <begin position="128"/>
        <end position="143"/>
    </location>
</feature>
<sequence length="1314" mass="137191">MLRRRPSLAGLLPAAFSSSSNLDEHALEDSVPPLPLGLARGGAAMRSNPALRGASVDDHGPGRGSFTSSSSRMGLGAGVGNVATPSKSGGGGGLIRRVSSLFRSGSKAGSPTSARYRAAASTPDIRGSASPSSPVSPAPSSQSHTSGGANKLVKRPSVKRKGKDTKLPALPPLEAFHLTTQFPPPPNSKFAHSTMSVGISSFGISSAKSVKSAKSVGVESAKSQQSHSYKSNKSRHSIFPTYTSSSSKSTPMSSAVPSEAEDDDEAYDPDAEIRRPSDLGPPTTRSLLDWEEGAEAGYGHDAMGKRYAAVDEESEQQHTPTPGRPLPRAYMGDSAYASDASEDEDHGDEVDEDDIRRPEGLGKAASLPLGSLDDSATLPWERPRKFPSDDADATQSGAGSGAHERTRAQSTPTLHILHEMLGLPPPLAARSSSSSPSPHSNSPSRSHATSNSPHRAAAHRLRTIQLPPALWHLVLDYVEVDDAVRAACVNRVLCQAARGRIYGVVDLRQGVRGLSQQSMTNGVERGDAEEVAMKTNARTDSRSRTARTGILDALHAHAHLAAVVEGLVCAGWPPWTEGETPLHLPALRALTVFHSPSDTTTNGGSSSTDALLPFLRLHPTLERLAVIGGGDADSASTSKSTDRASEHHADPTEAENETEKEKEKEKNPFLPRLTHLHAPPALAVRLLDRIAGAPFASLTSPSFTSPSLSHPPLSSAATTPGSTGTPPPNSTQNQSGSNSNKQLSAASLALLAPDPDRKLRSRLSVWGRSKSHDRLAEAFTFGGSSATSTAPNSTGSTGLVGPTSKTSTAANGIRRGASANGVGTAATASANGIKRGASANGVGSSANPSAIVHPAAAATTEWRIPRKAPPTFHDTHTPAASVDTTDSLSLLDGDADEDVVLGFGFGAEKVQLRRVESVGRAARPVFMQATGRGPSSNTNKTGEPHAHPLRVLRIAIPRPLYEGAAGAGGGKVGRAVAAVLARGAGEGEKESGANGTGKKPGLAVHLLFGPRVERRTLEKVLRTLGSGLEEALPTSVIPVATSTPSEKGKAPPSAWAVARGRSGQPQKEPQEEGKDRAKVDIRGVALLEVRSPVRVAELYKIVAAVLPRYPALRTLLLTRPPSAFTTSAAPSVPPSPTPSFFPSPPSTPGISTSPSTSWRGPPSPSLRPPPSPSARSLHVPPSPTLPPPSPSPRVPSSRSAPSSPTARTTLAPPPLRSFSASSTAPSTAAEDPWAWEWDGWGDAGDVLRFPPTHSSVWHAPVRDDDSVFEVGVESEEQEDLSREDAAHVAAWRRRCTGLQCVRMVSGAWWVRGGE</sequence>
<feature type="compositionally biased region" description="Acidic residues" evidence="1">
    <location>
        <begin position="340"/>
        <end position="353"/>
    </location>
</feature>
<feature type="compositionally biased region" description="Basic and acidic residues" evidence="1">
    <location>
        <begin position="640"/>
        <end position="667"/>
    </location>
</feature>
<dbReference type="InterPro" id="IPR036047">
    <property type="entry name" value="F-box-like_dom_sf"/>
</dbReference>
<feature type="compositionally biased region" description="Low complexity" evidence="1">
    <location>
        <begin position="428"/>
        <end position="447"/>
    </location>
</feature>
<feature type="region of interest" description="Disordered" evidence="1">
    <location>
        <begin position="782"/>
        <end position="823"/>
    </location>
</feature>
<feature type="compositionally biased region" description="Polar residues" evidence="1">
    <location>
        <begin position="101"/>
        <end position="113"/>
    </location>
</feature>